<organism evidence="2 3">
    <name type="scientific">Armillaria solidipes</name>
    <dbReference type="NCBI Taxonomy" id="1076256"/>
    <lineage>
        <taxon>Eukaryota</taxon>
        <taxon>Fungi</taxon>
        <taxon>Dikarya</taxon>
        <taxon>Basidiomycota</taxon>
        <taxon>Agaricomycotina</taxon>
        <taxon>Agaricomycetes</taxon>
        <taxon>Agaricomycetidae</taxon>
        <taxon>Agaricales</taxon>
        <taxon>Marasmiineae</taxon>
        <taxon>Physalacriaceae</taxon>
        <taxon>Armillaria</taxon>
    </lineage>
</organism>
<dbReference type="AlphaFoldDB" id="A0A2H3AYN1"/>
<feature type="compositionally biased region" description="Basic and acidic residues" evidence="1">
    <location>
        <begin position="43"/>
        <end position="58"/>
    </location>
</feature>
<accession>A0A2H3AYN1</accession>
<name>A0A2H3AYN1_9AGAR</name>
<evidence type="ECO:0000313" key="2">
    <source>
        <dbReference type="EMBL" id="PBK63801.1"/>
    </source>
</evidence>
<feature type="compositionally biased region" description="Basic and acidic residues" evidence="1">
    <location>
        <begin position="1"/>
        <end position="21"/>
    </location>
</feature>
<sequence>MMHQLREKGRAEKSRPYKDANPKTGSGWSKNVQSIRTKKGGRKKEDDVNSEVHNDGQRLRKTRAQECQPNKEKGDPSSMEGSATKRTEGTKN</sequence>
<feature type="non-terminal residue" evidence="2">
    <location>
        <position position="92"/>
    </location>
</feature>
<protein>
    <submittedName>
        <fullName evidence="2">Uncharacterized protein</fullName>
    </submittedName>
</protein>
<gene>
    <name evidence="2" type="ORF">ARMSODRAFT_962838</name>
</gene>
<proteinExistence type="predicted"/>
<evidence type="ECO:0000313" key="3">
    <source>
        <dbReference type="Proteomes" id="UP000218334"/>
    </source>
</evidence>
<reference evidence="3" key="1">
    <citation type="journal article" date="2017" name="Nat. Ecol. Evol.">
        <title>Genome expansion and lineage-specific genetic innovations in the forest pathogenic fungi Armillaria.</title>
        <authorList>
            <person name="Sipos G."/>
            <person name="Prasanna A.N."/>
            <person name="Walter M.C."/>
            <person name="O'Connor E."/>
            <person name="Balint B."/>
            <person name="Krizsan K."/>
            <person name="Kiss B."/>
            <person name="Hess J."/>
            <person name="Varga T."/>
            <person name="Slot J."/>
            <person name="Riley R."/>
            <person name="Boka B."/>
            <person name="Rigling D."/>
            <person name="Barry K."/>
            <person name="Lee J."/>
            <person name="Mihaltcheva S."/>
            <person name="LaButti K."/>
            <person name="Lipzen A."/>
            <person name="Waldron R."/>
            <person name="Moloney N.M."/>
            <person name="Sperisen C."/>
            <person name="Kredics L."/>
            <person name="Vagvoelgyi C."/>
            <person name="Patrignani A."/>
            <person name="Fitzpatrick D."/>
            <person name="Nagy I."/>
            <person name="Doyle S."/>
            <person name="Anderson J.B."/>
            <person name="Grigoriev I.V."/>
            <person name="Gueldener U."/>
            <person name="Muensterkoetter M."/>
            <person name="Nagy L.G."/>
        </authorList>
    </citation>
    <scope>NUCLEOTIDE SEQUENCE [LARGE SCALE GENOMIC DNA]</scope>
    <source>
        <strain evidence="3">28-4</strain>
    </source>
</reference>
<evidence type="ECO:0000256" key="1">
    <source>
        <dbReference type="SAM" id="MobiDB-lite"/>
    </source>
</evidence>
<feature type="compositionally biased region" description="Basic and acidic residues" evidence="1">
    <location>
        <begin position="83"/>
        <end position="92"/>
    </location>
</feature>
<dbReference type="EMBL" id="KZ293456">
    <property type="protein sequence ID" value="PBK63801.1"/>
    <property type="molecule type" value="Genomic_DNA"/>
</dbReference>
<keyword evidence="3" id="KW-1185">Reference proteome</keyword>
<feature type="compositionally biased region" description="Polar residues" evidence="1">
    <location>
        <begin position="23"/>
        <end position="35"/>
    </location>
</feature>
<dbReference type="Proteomes" id="UP000218334">
    <property type="component" value="Unassembled WGS sequence"/>
</dbReference>
<feature type="region of interest" description="Disordered" evidence="1">
    <location>
        <begin position="1"/>
        <end position="92"/>
    </location>
</feature>